<name>K0RDI4_THAOC</name>
<evidence type="ECO:0000313" key="3">
    <source>
        <dbReference type="EMBL" id="EJK51768.1"/>
    </source>
</evidence>
<accession>K0RDI4</accession>
<comment type="caution">
    <text evidence="3">The sequence shown here is derived from an EMBL/GenBank/DDBJ whole genome shotgun (WGS) entry which is preliminary data.</text>
</comment>
<feature type="signal peptide" evidence="2">
    <location>
        <begin position="1"/>
        <end position="24"/>
    </location>
</feature>
<keyword evidence="2" id="KW-0732">Signal</keyword>
<feature type="region of interest" description="Disordered" evidence="1">
    <location>
        <begin position="86"/>
        <end position="125"/>
    </location>
</feature>
<evidence type="ECO:0000256" key="2">
    <source>
        <dbReference type="SAM" id="SignalP"/>
    </source>
</evidence>
<feature type="compositionally biased region" description="Basic and acidic residues" evidence="1">
    <location>
        <begin position="94"/>
        <end position="103"/>
    </location>
</feature>
<keyword evidence="4" id="KW-1185">Reference proteome</keyword>
<feature type="chain" id="PRO_5003840184" evidence="2">
    <location>
        <begin position="25"/>
        <end position="125"/>
    </location>
</feature>
<feature type="non-terminal residue" evidence="3">
    <location>
        <position position="125"/>
    </location>
</feature>
<evidence type="ECO:0000256" key="1">
    <source>
        <dbReference type="SAM" id="MobiDB-lite"/>
    </source>
</evidence>
<gene>
    <name evidence="3" type="ORF">THAOC_29034</name>
</gene>
<proteinExistence type="predicted"/>
<organism evidence="3 4">
    <name type="scientific">Thalassiosira oceanica</name>
    <name type="common">Marine diatom</name>
    <dbReference type="NCBI Taxonomy" id="159749"/>
    <lineage>
        <taxon>Eukaryota</taxon>
        <taxon>Sar</taxon>
        <taxon>Stramenopiles</taxon>
        <taxon>Ochrophyta</taxon>
        <taxon>Bacillariophyta</taxon>
        <taxon>Coscinodiscophyceae</taxon>
        <taxon>Thalassiosirophycidae</taxon>
        <taxon>Thalassiosirales</taxon>
        <taxon>Thalassiosiraceae</taxon>
        <taxon>Thalassiosira</taxon>
    </lineage>
</organism>
<sequence>MTRPSLSMAIAAAAAVLSAAPAESTRVRRGNLRRARGAAFEASAPPDGREDSEEYLARLIELAIGGGGRRRDAAVLRAGDGGGTVVVRRPRLPPRHELPERVHERRRLRPPVARHAERLPRHRGG</sequence>
<dbReference type="Proteomes" id="UP000266841">
    <property type="component" value="Unassembled WGS sequence"/>
</dbReference>
<reference evidence="3 4" key="1">
    <citation type="journal article" date="2012" name="Genome Biol.">
        <title>Genome and low-iron response of an oceanic diatom adapted to chronic iron limitation.</title>
        <authorList>
            <person name="Lommer M."/>
            <person name="Specht M."/>
            <person name="Roy A.S."/>
            <person name="Kraemer L."/>
            <person name="Andreson R."/>
            <person name="Gutowska M.A."/>
            <person name="Wolf J."/>
            <person name="Bergner S.V."/>
            <person name="Schilhabel M.B."/>
            <person name="Klostermeier U.C."/>
            <person name="Beiko R.G."/>
            <person name="Rosenstiel P."/>
            <person name="Hippler M."/>
            <person name="Laroche J."/>
        </authorList>
    </citation>
    <scope>NUCLEOTIDE SEQUENCE [LARGE SCALE GENOMIC DNA]</scope>
    <source>
        <strain evidence="3 4">CCMP1005</strain>
    </source>
</reference>
<protein>
    <submittedName>
        <fullName evidence="3">Uncharacterized protein</fullName>
    </submittedName>
</protein>
<dbReference type="EMBL" id="AGNL01041046">
    <property type="protein sequence ID" value="EJK51768.1"/>
    <property type="molecule type" value="Genomic_DNA"/>
</dbReference>
<dbReference type="AlphaFoldDB" id="K0RDI4"/>
<evidence type="ECO:0000313" key="4">
    <source>
        <dbReference type="Proteomes" id="UP000266841"/>
    </source>
</evidence>